<evidence type="ECO:0000256" key="5">
    <source>
        <dbReference type="ARBA" id="ARBA00022989"/>
    </source>
</evidence>
<evidence type="ECO:0000256" key="7">
    <source>
        <dbReference type="SAM" id="Phobius"/>
    </source>
</evidence>
<dbReference type="RefSeq" id="WP_111229104.1">
    <property type="nucleotide sequence ID" value="NZ_NBIU01000003.1"/>
</dbReference>
<feature type="transmembrane region" description="Helical" evidence="7">
    <location>
        <begin position="98"/>
        <end position="125"/>
    </location>
</feature>
<feature type="transmembrane region" description="Helical" evidence="7">
    <location>
        <begin position="179"/>
        <end position="204"/>
    </location>
</feature>
<keyword evidence="5 7" id="KW-1133">Transmembrane helix</keyword>
<comment type="caution">
    <text evidence="9">The sequence shown here is derived from an EMBL/GenBank/DDBJ whole genome shotgun (WGS) entry which is preliminary data.</text>
</comment>
<feature type="transmembrane region" description="Helical" evidence="7">
    <location>
        <begin position="62"/>
        <end position="86"/>
    </location>
</feature>
<keyword evidence="6 7" id="KW-0472">Membrane</keyword>
<feature type="transmembrane region" description="Helical" evidence="7">
    <location>
        <begin position="146"/>
        <end position="173"/>
    </location>
</feature>
<evidence type="ECO:0000313" key="9">
    <source>
        <dbReference type="EMBL" id="PZT48794.1"/>
    </source>
</evidence>
<evidence type="ECO:0000256" key="3">
    <source>
        <dbReference type="ARBA" id="ARBA00022692"/>
    </source>
</evidence>
<name>A0A2W6MWB9_9HELI</name>
<dbReference type="Pfam" id="PF02683">
    <property type="entry name" value="DsbD_TM"/>
    <property type="match status" value="1"/>
</dbReference>
<feature type="transmembrane region" description="Helical" evidence="7">
    <location>
        <begin position="216"/>
        <end position="237"/>
    </location>
</feature>
<keyword evidence="10" id="KW-1185">Reference proteome</keyword>
<evidence type="ECO:0000256" key="4">
    <source>
        <dbReference type="ARBA" id="ARBA00022748"/>
    </source>
</evidence>
<dbReference type="GO" id="GO:0016020">
    <property type="term" value="C:membrane"/>
    <property type="evidence" value="ECO:0007669"/>
    <property type="project" value="UniProtKB-SubCell"/>
</dbReference>
<comment type="similarity">
    <text evidence="2">Belongs to the DsbD family.</text>
</comment>
<dbReference type="InterPro" id="IPR003834">
    <property type="entry name" value="Cyt_c_assmbl_TM_dom"/>
</dbReference>
<dbReference type="GO" id="GO:0017004">
    <property type="term" value="P:cytochrome complex assembly"/>
    <property type="evidence" value="ECO:0007669"/>
    <property type="project" value="UniProtKB-KW"/>
</dbReference>
<dbReference type="EMBL" id="NBIU01000003">
    <property type="protein sequence ID" value="PZT48794.1"/>
    <property type="molecule type" value="Genomic_DNA"/>
</dbReference>
<gene>
    <name evidence="9" type="ORF">B6S12_01715</name>
</gene>
<feature type="transmembrane region" description="Helical" evidence="7">
    <location>
        <begin position="12"/>
        <end position="41"/>
    </location>
</feature>
<evidence type="ECO:0000313" key="10">
    <source>
        <dbReference type="Proteomes" id="UP000249746"/>
    </source>
</evidence>
<evidence type="ECO:0000256" key="1">
    <source>
        <dbReference type="ARBA" id="ARBA00004141"/>
    </source>
</evidence>
<sequence length="249" mass="26988">MEESLLVFLDKAPLLISFLAGILTFISPCILPLVPAYLSYISEISLSELKGEVKINFATRLIILRSAVFFVLGLGIVFVLMGAISARILNGGILLSPYVAYIAGGVLIVFGIHTMGIIQIPFLNYQKTFAIKGSNFTFLRDFFTPFLLGISFSLGWTPCVGPILAGIISLASLEAGRGIMLMVFYTLGLSIPFLLCALLIGSSLSILNKIKAYFKWIEWVAGGLLIIIGILVASGGISKISDFLTKFYQ</sequence>
<reference evidence="9 10" key="1">
    <citation type="submission" date="2017-03" db="EMBL/GenBank/DDBJ databases">
        <title>Genomic and clinical evidence uncovers the enterohepatic species Helicobacter valdiviensis as a potential human intestinal pathogen.</title>
        <authorList>
            <person name="Fresia P."/>
            <person name="Jara R."/>
            <person name="Sierra R."/>
            <person name="Ferres I."/>
            <person name="Greif G."/>
            <person name="Iraola G."/>
            <person name="Collado L."/>
        </authorList>
    </citation>
    <scope>NUCLEOTIDE SEQUENCE [LARGE SCALE GENOMIC DNA]</scope>
    <source>
        <strain evidence="9 10">WBE14</strain>
    </source>
</reference>
<evidence type="ECO:0000259" key="8">
    <source>
        <dbReference type="Pfam" id="PF02683"/>
    </source>
</evidence>
<feature type="domain" description="Cytochrome C biogenesis protein transmembrane" evidence="8">
    <location>
        <begin position="15"/>
        <end position="231"/>
    </location>
</feature>
<accession>A0A2W6MWB9</accession>
<dbReference type="InterPro" id="IPR051790">
    <property type="entry name" value="Cytochrome_c-biogenesis_DsbD"/>
</dbReference>
<dbReference type="PANTHER" id="PTHR31272">
    <property type="entry name" value="CYTOCHROME C-TYPE BIOGENESIS PROTEIN HI_1454-RELATED"/>
    <property type="match status" value="1"/>
</dbReference>
<dbReference type="Proteomes" id="UP000249746">
    <property type="component" value="Unassembled WGS sequence"/>
</dbReference>
<dbReference type="OrthoDB" id="9803065at2"/>
<organism evidence="9 10">
    <name type="scientific">Helicobacter valdiviensis</name>
    <dbReference type="NCBI Taxonomy" id="1458358"/>
    <lineage>
        <taxon>Bacteria</taxon>
        <taxon>Pseudomonadati</taxon>
        <taxon>Campylobacterota</taxon>
        <taxon>Epsilonproteobacteria</taxon>
        <taxon>Campylobacterales</taxon>
        <taxon>Helicobacteraceae</taxon>
        <taxon>Helicobacter</taxon>
    </lineage>
</organism>
<evidence type="ECO:0000256" key="2">
    <source>
        <dbReference type="ARBA" id="ARBA00006143"/>
    </source>
</evidence>
<protein>
    <submittedName>
        <fullName evidence="9">Cytochrome C biogenesis protein</fullName>
    </submittedName>
</protein>
<comment type="subcellular location">
    <subcellularLocation>
        <location evidence="1">Membrane</location>
        <topology evidence="1">Multi-pass membrane protein</topology>
    </subcellularLocation>
</comment>
<dbReference type="PANTHER" id="PTHR31272:SF4">
    <property type="entry name" value="CYTOCHROME C-TYPE BIOGENESIS PROTEIN HI_1454-RELATED"/>
    <property type="match status" value="1"/>
</dbReference>
<keyword evidence="3 7" id="KW-0812">Transmembrane</keyword>
<proteinExistence type="inferred from homology"/>
<keyword evidence="4" id="KW-0201">Cytochrome c-type biogenesis</keyword>
<evidence type="ECO:0000256" key="6">
    <source>
        <dbReference type="ARBA" id="ARBA00023136"/>
    </source>
</evidence>
<dbReference type="AlphaFoldDB" id="A0A2W6MWB9"/>